<proteinExistence type="predicted"/>
<gene>
    <name evidence="1" type="ORF">GCM10009431_08150</name>
</gene>
<reference evidence="2" key="1">
    <citation type="journal article" date="2019" name="Int. J. Syst. Evol. Microbiol.">
        <title>The Global Catalogue of Microorganisms (GCM) 10K type strain sequencing project: providing services to taxonomists for standard genome sequencing and annotation.</title>
        <authorList>
            <consortium name="The Broad Institute Genomics Platform"/>
            <consortium name="The Broad Institute Genome Sequencing Center for Infectious Disease"/>
            <person name="Wu L."/>
            <person name="Ma J."/>
        </authorList>
    </citation>
    <scope>NUCLEOTIDE SEQUENCE [LARGE SCALE GENOMIC DNA]</scope>
    <source>
        <strain evidence="2">JCM 15976</strain>
    </source>
</reference>
<name>A0ABP3UN88_9FLAO</name>
<protein>
    <recommendedName>
        <fullName evidence="3">SmpA / OmlA family protein</fullName>
    </recommendedName>
</protein>
<organism evidence="1 2">
    <name type="scientific">Gaetbulibacter jejuensis</name>
    <dbReference type="NCBI Taxonomy" id="584607"/>
    <lineage>
        <taxon>Bacteria</taxon>
        <taxon>Pseudomonadati</taxon>
        <taxon>Bacteroidota</taxon>
        <taxon>Flavobacteriia</taxon>
        <taxon>Flavobacteriales</taxon>
        <taxon>Flavobacteriaceae</taxon>
        <taxon>Gaetbulibacter</taxon>
    </lineage>
</organism>
<accession>A0ABP3UN88</accession>
<dbReference type="EMBL" id="BAAAGF010000001">
    <property type="protein sequence ID" value="GAA0739292.1"/>
    <property type="molecule type" value="Genomic_DNA"/>
</dbReference>
<evidence type="ECO:0000313" key="2">
    <source>
        <dbReference type="Proteomes" id="UP001500736"/>
    </source>
</evidence>
<dbReference type="Proteomes" id="UP001500736">
    <property type="component" value="Unassembled WGS sequence"/>
</dbReference>
<sequence>MIMSLDKHKLKSINLLGMSKNQVIDTLGGLAFNDINSDVWFYRVPHRYFWSKKFLFLFFKDDKVINVSFLRSKKIMN</sequence>
<comment type="caution">
    <text evidence="1">The sequence shown here is derived from an EMBL/GenBank/DDBJ whole genome shotgun (WGS) entry which is preliminary data.</text>
</comment>
<evidence type="ECO:0008006" key="3">
    <source>
        <dbReference type="Google" id="ProtNLM"/>
    </source>
</evidence>
<evidence type="ECO:0000313" key="1">
    <source>
        <dbReference type="EMBL" id="GAA0739292.1"/>
    </source>
</evidence>
<keyword evidence="2" id="KW-1185">Reference proteome</keyword>